<sequence>MILRTIALLFFSLAAVMGFALGWGYELGAALFRVNPGALNALQAGIQRYLFPEVWDGAFVPILAMPAWGLPVLLGLVFLAISLARAGRG</sequence>
<feature type="transmembrane region" description="Helical" evidence="1">
    <location>
        <begin position="58"/>
        <end position="84"/>
    </location>
</feature>
<accession>A0A9X9X5E4</accession>
<dbReference type="EMBL" id="JAAEDL010000001">
    <property type="protein sequence ID" value="MBR0678930.1"/>
    <property type="molecule type" value="Genomic_DNA"/>
</dbReference>
<keyword evidence="1" id="KW-1133">Transmembrane helix</keyword>
<reference evidence="2" key="1">
    <citation type="submission" date="2020-01" db="EMBL/GenBank/DDBJ databases">
        <authorList>
            <person name="Rat A."/>
        </authorList>
    </citation>
    <scope>NUCLEOTIDE SEQUENCE</scope>
    <source>
        <strain evidence="2">LMG 31228</strain>
    </source>
</reference>
<dbReference type="Proteomes" id="UP001138709">
    <property type="component" value="Unassembled WGS sequence"/>
</dbReference>
<evidence type="ECO:0000256" key="1">
    <source>
        <dbReference type="SAM" id="Phobius"/>
    </source>
</evidence>
<evidence type="ECO:0000313" key="2">
    <source>
        <dbReference type="EMBL" id="MBR0678930.1"/>
    </source>
</evidence>
<dbReference type="AlphaFoldDB" id="A0A9X9X5E4"/>
<keyword evidence="1" id="KW-0812">Transmembrane</keyword>
<keyword evidence="1" id="KW-0472">Membrane</keyword>
<reference evidence="2" key="2">
    <citation type="journal article" date="2021" name="Syst. Appl. Microbiol.">
        <title>Roseomonas hellenica sp. nov., isolated from roots of wild-growing Alkanna tinctoria.</title>
        <authorList>
            <person name="Rat A."/>
            <person name="Naranjo H.D."/>
            <person name="Lebbe L."/>
            <person name="Cnockaert M."/>
            <person name="Krigas N."/>
            <person name="Grigoriadou K."/>
            <person name="Maloupa E."/>
            <person name="Willems A."/>
        </authorList>
    </citation>
    <scope>NUCLEOTIDE SEQUENCE</scope>
    <source>
        <strain evidence="2">LMG 31228</strain>
    </source>
</reference>
<name>A0A9X9X5E4_9PROT</name>
<evidence type="ECO:0000313" key="3">
    <source>
        <dbReference type="Proteomes" id="UP001138709"/>
    </source>
</evidence>
<proteinExistence type="predicted"/>
<keyword evidence="3" id="KW-1185">Reference proteome</keyword>
<comment type="caution">
    <text evidence="2">The sequence shown here is derived from an EMBL/GenBank/DDBJ whole genome shotgun (WGS) entry which is preliminary data.</text>
</comment>
<dbReference type="RefSeq" id="WP_211844288.1">
    <property type="nucleotide sequence ID" value="NZ_JAAEDL010000001.1"/>
</dbReference>
<organism evidence="2 3">
    <name type="scientific">Neoroseomonas eburnea</name>
    <dbReference type="NCBI Taxonomy" id="1346889"/>
    <lineage>
        <taxon>Bacteria</taxon>
        <taxon>Pseudomonadati</taxon>
        <taxon>Pseudomonadota</taxon>
        <taxon>Alphaproteobacteria</taxon>
        <taxon>Acetobacterales</taxon>
        <taxon>Acetobacteraceae</taxon>
        <taxon>Neoroseomonas</taxon>
    </lineage>
</organism>
<protein>
    <submittedName>
        <fullName evidence="2">Uncharacterized protein</fullName>
    </submittedName>
</protein>
<gene>
    <name evidence="2" type="ORF">GXW74_00375</name>
</gene>